<dbReference type="OrthoDB" id="3227768at2759"/>
<dbReference type="Gene3D" id="1.10.390.10">
    <property type="entry name" value="Neutral Protease Domain 2"/>
    <property type="match status" value="1"/>
</dbReference>
<evidence type="ECO:0000256" key="6">
    <source>
        <dbReference type="ARBA" id="ARBA00022729"/>
    </source>
</evidence>
<dbReference type="HOGENOM" id="CLU_012703_4_2_1"/>
<evidence type="ECO:0000256" key="7">
    <source>
        <dbReference type="ARBA" id="ARBA00022801"/>
    </source>
</evidence>
<accession>G4TCP9</accession>
<comment type="caution">
    <text evidence="16">The sequence shown here is derived from an EMBL/GenBank/DDBJ whole genome shotgun (WGS) entry which is preliminary data.</text>
</comment>
<dbReference type="GO" id="GO:0008270">
    <property type="term" value="F:zinc ion binding"/>
    <property type="evidence" value="ECO:0007669"/>
    <property type="project" value="InterPro"/>
</dbReference>
<reference evidence="16 17" key="1">
    <citation type="journal article" date="2011" name="PLoS Pathog.">
        <title>Endophytic Life Strategies Decoded by Genome and Transcriptome Analyses of the Mutualistic Root Symbiont Piriformospora indica.</title>
        <authorList>
            <person name="Zuccaro A."/>
            <person name="Lahrmann U."/>
            <person name="Guldener U."/>
            <person name="Langen G."/>
            <person name="Pfiffi S."/>
            <person name="Biedenkopf D."/>
            <person name="Wong P."/>
            <person name="Samans B."/>
            <person name="Grimm C."/>
            <person name="Basiewicz M."/>
            <person name="Murat C."/>
            <person name="Martin F."/>
            <person name="Kogel K.H."/>
        </authorList>
    </citation>
    <scope>NUCLEOTIDE SEQUENCE [LARGE SCALE GENOMIC DNA]</scope>
    <source>
        <strain evidence="16 17">DSM 11827</strain>
    </source>
</reference>
<dbReference type="InParanoid" id="G4TCP9"/>
<dbReference type="GO" id="GO:0004222">
    <property type="term" value="F:metalloendopeptidase activity"/>
    <property type="evidence" value="ECO:0007669"/>
    <property type="project" value="InterPro"/>
</dbReference>
<feature type="active site" evidence="11">
    <location>
        <position position="409"/>
    </location>
</feature>
<feature type="binding site" evidence="12">
    <location>
        <position position="412"/>
    </location>
    <ligand>
        <name>Zn(2+)</name>
        <dbReference type="ChEBI" id="CHEBI:29105"/>
        <note>catalytic</note>
    </ligand>
</feature>
<dbReference type="AlphaFoldDB" id="G4TCP9"/>
<evidence type="ECO:0000256" key="9">
    <source>
        <dbReference type="ARBA" id="ARBA00023049"/>
    </source>
</evidence>
<evidence type="ECO:0000313" key="17">
    <source>
        <dbReference type="Proteomes" id="UP000007148"/>
    </source>
</evidence>
<dbReference type="Pfam" id="PF07504">
    <property type="entry name" value="FTP"/>
    <property type="match status" value="1"/>
</dbReference>
<dbReference type="InterPro" id="IPR011096">
    <property type="entry name" value="FTP_domain"/>
</dbReference>
<evidence type="ECO:0000256" key="11">
    <source>
        <dbReference type="PIRSR" id="PIRSR601842-1"/>
    </source>
</evidence>
<feature type="binding site" evidence="12">
    <location>
        <position position="453"/>
    </location>
    <ligand>
        <name>Zn(2+)</name>
        <dbReference type="ChEBI" id="CHEBI:29105"/>
        <note>catalytic</note>
    </ligand>
</feature>
<dbReference type="Pfam" id="PF02128">
    <property type="entry name" value="Peptidase_M36"/>
    <property type="match status" value="1"/>
</dbReference>
<feature type="compositionally biased region" description="Low complexity" evidence="14">
    <location>
        <begin position="627"/>
        <end position="659"/>
    </location>
</feature>
<evidence type="ECO:0000256" key="10">
    <source>
        <dbReference type="ARBA" id="ARBA00023145"/>
    </source>
</evidence>
<feature type="domain" description="FTP" evidence="15">
    <location>
        <begin position="92"/>
        <end position="141"/>
    </location>
</feature>
<keyword evidence="3 13" id="KW-0964">Secreted</keyword>
<evidence type="ECO:0000256" key="12">
    <source>
        <dbReference type="PIRSR" id="PIRSR601842-2"/>
    </source>
</evidence>
<gene>
    <name evidence="16" type="ORF">PIIN_02992</name>
</gene>
<dbReference type="eggNOG" id="ENOG502QTDC">
    <property type="taxonomic scope" value="Eukaryota"/>
</dbReference>
<feature type="region of interest" description="Disordered" evidence="14">
    <location>
        <begin position="618"/>
        <end position="666"/>
    </location>
</feature>
<dbReference type="PRINTS" id="PR00999">
    <property type="entry name" value="FUNGALYSIN"/>
</dbReference>
<comment type="cofactor">
    <cofactor evidence="12">
        <name>Zn(2+)</name>
        <dbReference type="ChEBI" id="CHEBI:29105"/>
    </cofactor>
    <text evidence="12">Binds 1 zinc ion per subunit.</text>
</comment>
<dbReference type="CDD" id="cd09596">
    <property type="entry name" value="M36"/>
    <property type="match status" value="1"/>
</dbReference>
<feature type="binding site" evidence="12">
    <location>
        <position position="408"/>
    </location>
    <ligand>
        <name>Zn(2+)</name>
        <dbReference type="ChEBI" id="CHEBI:29105"/>
        <note>catalytic</note>
    </ligand>
</feature>
<dbReference type="InterPro" id="IPR027268">
    <property type="entry name" value="Peptidase_M4/M1_CTD_sf"/>
</dbReference>
<sequence length="666" mass="71975">MPVFSKLALTASVSLFAGLAVAAPWDPTVKYSTHRVRQVAPSDHVESYHPPNKFVTYTNGVETPLKKRDGPFTTMEASAVSFLEQQLNMGTDGFRVRSTASTDVSGHVWAQQMMNGIPVANAVANVGFNKEQNVVAFGANFHATSTSRAQVAPAEPAIAKEAAISAAEQKLGGKHNGREPSLEYYIQSDGNMALTWVVQVQTSGGDHWYEAFVDASNSNVIATNDFVAGASYNAVDPTVQDVTQGYSTHKDPSDKTSSPNGWHVLGTKTTDDTSGNNAISYKGSESATTKQSSANLVFDYTYDTTQEPTAGQNVDAARVNTFFISNTIHDINYRYGFTEQTFNFQNDNFGKGGQGNDRILISVQDDGGVNNANFATPADGESGQMRMYIWDRSKPNRDGDLSNDIIAHEQTHGTTNRMTGGGTGRCLQTTESGGMASILNIKSSSKLILCQGEGWSDAFAEWLEHKDSSVPDFVLGGWTFNNPAGIRSHPYSTGPKVNPLTYASIKQLDEVHAIGEVWANMLHNVYAELVGQFGWAEDSYVNPDSDKGNVVFLRLFYDALLLQPCNPTMIDARNAWMSADKNRYSGKHTCAVWKAFASRGLGAKAKAGYIEDNSMPAECTNGGGSGDDSSSTPAPVPTTSKPNTSTRTTRTSTVPTQTSCPWWDDC</sequence>
<evidence type="ECO:0000256" key="5">
    <source>
        <dbReference type="ARBA" id="ARBA00022723"/>
    </source>
</evidence>
<keyword evidence="7 13" id="KW-0378">Hydrolase</keyword>
<dbReference type="Gene3D" id="3.10.170.10">
    <property type="match status" value="1"/>
</dbReference>
<evidence type="ECO:0000256" key="4">
    <source>
        <dbReference type="ARBA" id="ARBA00022670"/>
    </source>
</evidence>
<evidence type="ECO:0000313" key="16">
    <source>
        <dbReference type="EMBL" id="CCA69092.1"/>
    </source>
</evidence>
<keyword evidence="4 13" id="KW-0645">Protease</keyword>
<evidence type="ECO:0000256" key="8">
    <source>
        <dbReference type="ARBA" id="ARBA00022833"/>
    </source>
</evidence>
<dbReference type="OMA" id="YIWTRAN"/>
<keyword evidence="17" id="KW-1185">Reference proteome</keyword>
<evidence type="ECO:0000256" key="1">
    <source>
        <dbReference type="ARBA" id="ARBA00004613"/>
    </source>
</evidence>
<comment type="subcellular location">
    <subcellularLocation>
        <location evidence="1 13">Secreted</location>
    </subcellularLocation>
</comment>
<evidence type="ECO:0000259" key="15">
    <source>
        <dbReference type="Pfam" id="PF07504"/>
    </source>
</evidence>
<dbReference type="GO" id="GO:0006508">
    <property type="term" value="P:proteolysis"/>
    <property type="evidence" value="ECO:0007669"/>
    <property type="project" value="UniProtKB-KW"/>
</dbReference>
<name>G4TCP9_SERID</name>
<dbReference type="InterPro" id="IPR050371">
    <property type="entry name" value="Fungal_virulence_M36"/>
</dbReference>
<evidence type="ECO:0000256" key="14">
    <source>
        <dbReference type="SAM" id="MobiDB-lite"/>
    </source>
</evidence>
<dbReference type="GO" id="GO:0005615">
    <property type="term" value="C:extracellular space"/>
    <property type="evidence" value="ECO:0007669"/>
    <property type="project" value="InterPro"/>
</dbReference>
<keyword evidence="9 13" id="KW-0482">Metalloprotease</keyword>
<keyword evidence="6 13" id="KW-0732">Signal</keyword>
<protein>
    <recommendedName>
        <fullName evidence="13">Extracellular metalloproteinase</fullName>
        <ecNumber evidence="13">3.4.24.-</ecNumber>
    </recommendedName>
    <alternativeName>
        <fullName evidence="13">Fungalysin</fullName>
    </alternativeName>
</protein>
<feature type="signal peptide" evidence="13">
    <location>
        <begin position="1"/>
        <end position="22"/>
    </location>
</feature>
<evidence type="ECO:0000256" key="3">
    <source>
        <dbReference type="ARBA" id="ARBA00022525"/>
    </source>
</evidence>
<proteinExistence type="inferred from homology"/>
<dbReference type="EMBL" id="CAFZ01000047">
    <property type="protein sequence ID" value="CCA69092.1"/>
    <property type="molecule type" value="Genomic_DNA"/>
</dbReference>
<dbReference type="SUPFAM" id="SSF55486">
    <property type="entry name" value="Metalloproteases ('zincins'), catalytic domain"/>
    <property type="match status" value="1"/>
</dbReference>
<keyword evidence="10 13" id="KW-0865">Zymogen</keyword>
<keyword evidence="5 12" id="KW-0479">Metal-binding</keyword>
<keyword evidence="8 12" id="KW-0862">Zinc</keyword>
<dbReference type="Proteomes" id="UP000007148">
    <property type="component" value="Unassembled WGS sequence"/>
</dbReference>
<evidence type="ECO:0000256" key="13">
    <source>
        <dbReference type="RuleBase" id="RU364017"/>
    </source>
</evidence>
<dbReference type="PANTHER" id="PTHR33478">
    <property type="entry name" value="EXTRACELLULAR METALLOPROTEINASE MEP"/>
    <property type="match status" value="1"/>
</dbReference>
<dbReference type="PANTHER" id="PTHR33478:SF1">
    <property type="entry name" value="EXTRACELLULAR METALLOPROTEINASE MEP"/>
    <property type="match status" value="1"/>
</dbReference>
<comment type="similarity">
    <text evidence="2 13">Belongs to the peptidase M36 family.</text>
</comment>
<dbReference type="EC" id="3.4.24.-" evidence="13"/>
<evidence type="ECO:0000256" key="2">
    <source>
        <dbReference type="ARBA" id="ARBA00006006"/>
    </source>
</evidence>
<dbReference type="InterPro" id="IPR001842">
    <property type="entry name" value="Peptidase_M36"/>
</dbReference>
<feature type="chain" id="PRO_5009366862" description="Extracellular metalloproteinase" evidence="13">
    <location>
        <begin position="23"/>
        <end position="666"/>
    </location>
</feature>
<organism evidence="16 17">
    <name type="scientific">Serendipita indica (strain DSM 11827)</name>
    <name type="common">Root endophyte fungus</name>
    <name type="synonym">Piriformospora indica</name>
    <dbReference type="NCBI Taxonomy" id="1109443"/>
    <lineage>
        <taxon>Eukaryota</taxon>
        <taxon>Fungi</taxon>
        <taxon>Dikarya</taxon>
        <taxon>Basidiomycota</taxon>
        <taxon>Agaricomycotina</taxon>
        <taxon>Agaricomycetes</taxon>
        <taxon>Sebacinales</taxon>
        <taxon>Serendipitaceae</taxon>
        <taxon>Serendipita</taxon>
    </lineage>
</organism>